<comment type="similarity">
    <text evidence="1 7">Belongs to the pseudouridine synthase RsuA family.</text>
</comment>
<comment type="catalytic activity">
    <reaction evidence="4">
        <text>uridine(516) in 16S rRNA = pseudouridine(516) in 16S rRNA</text>
        <dbReference type="Rhea" id="RHEA:38867"/>
        <dbReference type="Rhea" id="RHEA-COMP:10089"/>
        <dbReference type="Rhea" id="RHEA-COMP:10090"/>
        <dbReference type="ChEBI" id="CHEBI:65314"/>
        <dbReference type="ChEBI" id="CHEBI:65315"/>
        <dbReference type="EC" id="5.4.99.19"/>
    </reaction>
</comment>
<protein>
    <recommendedName>
        <fullName evidence="7">Pseudouridine synthase</fullName>
        <ecNumber evidence="7">5.4.99.-</ecNumber>
    </recommendedName>
</protein>
<dbReference type="InterPro" id="IPR042092">
    <property type="entry name" value="PsdUridine_s_RsuA/RluB/E/F_cat"/>
</dbReference>
<dbReference type="PANTHER" id="PTHR47683">
    <property type="entry name" value="PSEUDOURIDINE SYNTHASE FAMILY PROTEIN-RELATED"/>
    <property type="match status" value="1"/>
</dbReference>
<evidence type="ECO:0000256" key="3">
    <source>
        <dbReference type="ARBA" id="ARBA00023235"/>
    </source>
</evidence>
<evidence type="ECO:0000256" key="2">
    <source>
        <dbReference type="ARBA" id="ARBA00022884"/>
    </source>
</evidence>
<evidence type="ECO:0000256" key="7">
    <source>
        <dbReference type="RuleBase" id="RU003887"/>
    </source>
</evidence>
<dbReference type="PROSITE" id="PS01149">
    <property type="entry name" value="PSI_RSU"/>
    <property type="match status" value="1"/>
</dbReference>
<dbReference type="SUPFAM" id="SSF55174">
    <property type="entry name" value="Alpha-L RNA-binding motif"/>
    <property type="match status" value="1"/>
</dbReference>
<keyword evidence="3 7" id="KW-0413">Isomerase</keyword>
<dbReference type="InterPro" id="IPR002942">
    <property type="entry name" value="S4_RNA-bd"/>
</dbReference>
<feature type="domain" description="RNA-binding S4" evidence="8">
    <location>
        <begin position="1"/>
        <end position="60"/>
    </location>
</feature>
<evidence type="ECO:0000313" key="10">
    <source>
        <dbReference type="Proteomes" id="UP000294887"/>
    </source>
</evidence>
<dbReference type="PROSITE" id="PS50889">
    <property type="entry name" value="S4"/>
    <property type="match status" value="1"/>
</dbReference>
<dbReference type="EC" id="5.4.99.-" evidence="7"/>
<evidence type="ECO:0000256" key="6">
    <source>
        <dbReference type="PROSITE-ProRule" id="PRU00182"/>
    </source>
</evidence>
<reference evidence="9 10" key="1">
    <citation type="submission" date="2019-03" db="EMBL/GenBank/DDBJ databases">
        <title>Genomic Encyclopedia of Type Strains, Phase IV (KMG-IV): sequencing the most valuable type-strain genomes for metagenomic binning, comparative biology and taxonomic classification.</title>
        <authorList>
            <person name="Goeker M."/>
        </authorList>
    </citation>
    <scope>NUCLEOTIDE SEQUENCE [LARGE SCALE GENOMIC DNA]</scope>
    <source>
        <strain evidence="9 10">DSM 24830</strain>
    </source>
</reference>
<accession>A0A4R1EUD2</accession>
<dbReference type="Pfam" id="PF01479">
    <property type="entry name" value="S4"/>
    <property type="match status" value="1"/>
</dbReference>
<dbReference type="AlphaFoldDB" id="A0A4R1EUD2"/>
<dbReference type="PANTHER" id="PTHR47683:SF4">
    <property type="entry name" value="PSEUDOURIDINE SYNTHASE"/>
    <property type="match status" value="1"/>
</dbReference>
<name>A0A4R1EUD2_9GAMM</name>
<dbReference type="NCBIfam" id="TIGR00093">
    <property type="entry name" value="pseudouridine synthase"/>
    <property type="match status" value="1"/>
</dbReference>
<dbReference type="SMART" id="SM00363">
    <property type="entry name" value="S4"/>
    <property type="match status" value="1"/>
</dbReference>
<proteinExistence type="inferred from homology"/>
<dbReference type="SUPFAM" id="SSF55120">
    <property type="entry name" value="Pseudouridine synthase"/>
    <property type="match status" value="1"/>
</dbReference>
<dbReference type="InterPro" id="IPR006145">
    <property type="entry name" value="PsdUridine_synth_RsuA/RluA"/>
</dbReference>
<comment type="caution">
    <text evidence="9">The sequence shown here is derived from an EMBL/GenBank/DDBJ whole genome shotgun (WGS) entry which is preliminary data.</text>
</comment>
<dbReference type="InterPro" id="IPR000748">
    <property type="entry name" value="PsdUridine_synth_RsuA/RluB/E/F"/>
</dbReference>
<evidence type="ECO:0000256" key="4">
    <source>
        <dbReference type="ARBA" id="ARBA00036749"/>
    </source>
</evidence>
<evidence type="ECO:0000259" key="8">
    <source>
        <dbReference type="SMART" id="SM00363"/>
    </source>
</evidence>
<dbReference type="OrthoDB" id="9807213at2"/>
<evidence type="ECO:0000313" key="9">
    <source>
        <dbReference type="EMBL" id="TCJ85287.1"/>
    </source>
</evidence>
<dbReference type="Proteomes" id="UP000294887">
    <property type="component" value="Unassembled WGS sequence"/>
</dbReference>
<dbReference type="InterPro" id="IPR036986">
    <property type="entry name" value="S4_RNA-bd_sf"/>
</dbReference>
<dbReference type="GO" id="GO:0000455">
    <property type="term" value="P:enzyme-directed rRNA pseudouridine synthesis"/>
    <property type="evidence" value="ECO:0007669"/>
    <property type="project" value="UniProtKB-ARBA"/>
</dbReference>
<dbReference type="FunFam" id="3.30.70.1560:FF:000001">
    <property type="entry name" value="Pseudouridine synthase"/>
    <property type="match status" value="1"/>
</dbReference>
<dbReference type="InterPro" id="IPR050343">
    <property type="entry name" value="RsuA_PseudoU_synthase"/>
</dbReference>
<dbReference type="Gene3D" id="3.30.70.1560">
    <property type="entry name" value="Alpha-L RNA-binding motif"/>
    <property type="match status" value="1"/>
</dbReference>
<keyword evidence="10" id="KW-1185">Reference proteome</keyword>
<dbReference type="InterPro" id="IPR020103">
    <property type="entry name" value="PsdUridine_synth_cat_dom_sf"/>
</dbReference>
<evidence type="ECO:0000256" key="5">
    <source>
        <dbReference type="ARBA" id="ARBA00037590"/>
    </source>
</evidence>
<keyword evidence="2 6" id="KW-0694">RNA-binding</keyword>
<comment type="function">
    <text evidence="5">Responsible for synthesis of pseudouridine from uracil-516 in 16S ribosomal RNA.</text>
</comment>
<sequence length="229" mass="25980">MRLDKLLSSSTAFTRSLAKVAIKKGKVKVDGVVVKNHAQKVAEDALVEYMGVSIKKPKPQYIMFHKPAGVVCANSDEDHETVFDSLFLPRVETLHIAGRLDIDTTGLILITDDGQWSHRVTSPKHNHEKSYLIDLDTPITEKQIRILSEGVQLKAEEKRCLPAQIEVLSELKIRMTITEGKYHQVKRMMAAVGNHVEKLHREQIGKIKLDESLKENQWRELTAEEIELV</sequence>
<dbReference type="CDD" id="cd02553">
    <property type="entry name" value="PseudoU_synth_RsuA"/>
    <property type="match status" value="1"/>
</dbReference>
<dbReference type="Pfam" id="PF00849">
    <property type="entry name" value="PseudoU_synth_2"/>
    <property type="match status" value="1"/>
</dbReference>
<dbReference type="GO" id="GO:0003723">
    <property type="term" value="F:RNA binding"/>
    <property type="evidence" value="ECO:0007669"/>
    <property type="project" value="UniProtKB-KW"/>
</dbReference>
<dbReference type="Gene3D" id="3.10.290.10">
    <property type="entry name" value="RNA-binding S4 domain"/>
    <property type="match status" value="1"/>
</dbReference>
<dbReference type="GO" id="GO:0160136">
    <property type="term" value="F:16S rRNA pseudouridine(516) synthase activity"/>
    <property type="evidence" value="ECO:0007669"/>
    <property type="project" value="UniProtKB-EC"/>
</dbReference>
<organism evidence="9 10">
    <name type="scientific">Cocleimonas flava</name>
    <dbReference type="NCBI Taxonomy" id="634765"/>
    <lineage>
        <taxon>Bacteria</taxon>
        <taxon>Pseudomonadati</taxon>
        <taxon>Pseudomonadota</taxon>
        <taxon>Gammaproteobacteria</taxon>
        <taxon>Thiotrichales</taxon>
        <taxon>Thiotrichaceae</taxon>
        <taxon>Cocleimonas</taxon>
    </lineage>
</organism>
<evidence type="ECO:0000256" key="1">
    <source>
        <dbReference type="ARBA" id="ARBA00008348"/>
    </source>
</evidence>
<dbReference type="InterPro" id="IPR020094">
    <property type="entry name" value="TruA/RsuA/RluB/E/F_N"/>
</dbReference>
<dbReference type="Gene3D" id="3.30.70.580">
    <property type="entry name" value="Pseudouridine synthase I, catalytic domain, N-terminal subdomain"/>
    <property type="match status" value="1"/>
</dbReference>
<gene>
    <name evidence="9" type="ORF">EV695_3257</name>
</gene>
<dbReference type="GO" id="GO:0005829">
    <property type="term" value="C:cytosol"/>
    <property type="evidence" value="ECO:0007669"/>
    <property type="project" value="UniProtKB-ARBA"/>
</dbReference>
<dbReference type="RefSeq" id="WP_131906986.1">
    <property type="nucleotide sequence ID" value="NZ_BAAAFU010000001.1"/>
</dbReference>
<dbReference type="InterPro" id="IPR018496">
    <property type="entry name" value="PsdUridine_synth_RsuA/RluB_CS"/>
</dbReference>
<dbReference type="EMBL" id="SMFQ01000004">
    <property type="protein sequence ID" value="TCJ85287.1"/>
    <property type="molecule type" value="Genomic_DNA"/>
</dbReference>